<proteinExistence type="predicted"/>
<sequence>MEEGGTDLDECPRWPRGALPSGWVPAACVVCFAQPICSADEARLAEWDRRIKRADRRLTPTAVVCEKHFDESFIERAFTITVNGVVNKIPRDKPRLKPDATFQQSAAAAPSRLPRKRSLPLKNLVLRIILLCLKSAPHPVDQKQKACKALKLSTRAMHQSTPIL</sequence>
<comment type="caution">
    <text evidence="1">The sequence shown here is derived from an EMBL/GenBank/DDBJ whole genome shotgun (WGS) entry which is preliminary data.</text>
</comment>
<protein>
    <submittedName>
        <fullName evidence="1">Uncharacterized protein</fullName>
    </submittedName>
</protein>
<accession>A0ACB7S721</accession>
<organism evidence="1 2">
    <name type="scientific">Hyalomma asiaticum</name>
    <name type="common">Tick</name>
    <dbReference type="NCBI Taxonomy" id="266040"/>
    <lineage>
        <taxon>Eukaryota</taxon>
        <taxon>Metazoa</taxon>
        <taxon>Ecdysozoa</taxon>
        <taxon>Arthropoda</taxon>
        <taxon>Chelicerata</taxon>
        <taxon>Arachnida</taxon>
        <taxon>Acari</taxon>
        <taxon>Parasitiformes</taxon>
        <taxon>Ixodida</taxon>
        <taxon>Ixodoidea</taxon>
        <taxon>Ixodidae</taxon>
        <taxon>Hyalomminae</taxon>
        <taxon>Hyalomma</taxon>
    </lineage>
</organism>
<dbReference type="EMBL" id="CM023485">
    <property type="protein sequence ID" value="KAH6930736.1"/>
    <property type="molecule type" value="Genomic_DNA"/>
</dbReference>
<dbReference type="Proteomes" id="UP000821845">
    <property type="component" value="Chromosome 5"/>
</dbReference>
<evidence type="ECO:0000313" key="1">
    <source>
        <dbReference type="EMBL" id="KAH6930736.1"/>
    </source>
</evidence>
<keyword evidence="2" id="KW-1185">Reference proteome</keyword>
<reference evidence="1" key="1">
    <citation type="submission" date="2020-05" db="EMBL/GenBank/DDBJ databases">
        <title>Large-scale comparative analyses of tick genomes elucidate their genetic diversity and vector capacities.</title>
        <authorList>
            <person name="Jia N."/>
            <person name="Wang J."/>
            <person name="Shi W."/>
            <person name="Du L."/>
            <person name="Sun Y."/>
            <person name="Zhan W."/>
            <person name="Jiang J."/>
            <person name="Wang Q."/>
            <person name="Zhang B."/>
            <person name="Ji P."/>
            <person name="Sakyi L.B."/>
            <person name="Cui X."/>
            <person name="Yuan T."/>
            <person name="Jiang B."/>
            <person name="Yang W."/>
            <person name="Lam T.T.-Y."/>
            <person name="Chang Q."/>
            <person name="Ding S."/>
            <person name="Wang X."/>
            <person name="Zhu J."/>
            <person name="Ruan X."/>
            <person name="Zhao L."/>
            <person name="Wei J."/>
            <person name="Que T."/>
            <person name="Du C."/>
            <person name="Cheng J."/>
            <person name="Dai P."/>
            <person name="Han X."/>
            <person name="Huang E."/>
            <person name="Gao Y."/>
            <person name="Liu J."/>
            <person name="Shao H."/>
            <person name="Ye R."/>
            <person name="Li L."/>
            <person name="Wei W."/>
            <person name="Wang X."/>
            <person name="Wang C."/>
            <person name="Yang T."/>
            <person name="Huo Q."/>
            <person name="Li W."/>
            <person name="Guo W."/>
            <person name="Chen H."/>
            <person name="Zhou L."/>
            <person name="Ni X."/>
            <person name="Tian J."/>
            <person name="Zhou Y."/>
            <person name="Sheng Y."/>
            <person name="Liu T."/>
            <person name="Pan Y."/>
            <person name="Xia L."/>
            <person name="Li J."/>
            <person name="Zhao F."/>
            <person name="Cao W."/>
        </authorList>
    </citation>
    <scope>NUCLEOTIDE SEQUENCE</scope>
    <source>
        <strain evidence="1">Hyas-2018</strain>
    </source>
</reference>
<evidence type="ECO:0000313" key="2">
    <source>
        <dbReference type="Proteomes" id="UP000821845"/>
    </source>
</evidence>
<gene>
    <name evidence="1" type="ORF">HPB50_018016</name>
</gene>
<name>A0ACB7S721_HYAAI</name>